<sequence length="156" mass="16386">MIRIEIPGRAAPLEIAHVALDYNGTVAVDGRVLESVRARLPELLKRAKVHVLTADTYGTVRAQCEPLGVEVHAFPRAGAGNCKKEIVAGLKGGVACFGNGFNDIPMFGLADLSVAVLEGEGLCAALLPHADVLAATAADALDLLLKPDRLRATLRN</sequence>
<reference evidence="1 2" key="1">
    <citation type="submission" date="2009-12" db="EMBL/GenBank/DDBJ databases">
        <authorList>
            <person name="Shrivastava S."/>
            <person name="Madupu R."/>
            <person name="Durkin A.S."/>
            <person name="Torralba M."/>
            <person name="Methe B."/>
            <person name="Sutton G.G."/>
            <person name="Strausberg R.L."/>
            <person name="Nelson K.E."/>
        </authorList>
    </citation>
    <scope>NUCLEOTIDE SEQUENCE [LARGE SCALE GENOMIC DNA]</scope>
    <source>
        <strain evidence="1 2">W5455</strain>
    </source>
</reference>
<comment type="caution">
    <text evidence="1">The sequence shown here is derived from an EMBL/GenBank/DDBJ whole genome shotgun (WGS) entry which is preliminary data.</text>
</comment>
<dbReference type="InterPro" id="IPR036412">
    <property type="entry name" value="HAD-like_sf"/>
</dbReference>
<dbReference type="Proteomes" id="UP000006462">
    <property type="component" value="Unassembled WGS sequence"/>
</dbReference>
<dbReference type="GeneID" id="90987423"/>
<proteinExistence type="predicted"/>
<evidence type="ECO:0000313" key="2">
    <source>
        <dbReference type="Proteomes" id="UP000006462"/>
    </source>
</evidence>
<dbReference type="InterPro" id="IPR023214">
    <property type="entry name" value="HAD_sf"/>
</dbReference>
<dbReference type="Gene3D" id="3.40.50.1000">
    <property type="entry name" value="HAD superfamily/HAD-like"/>
    <property type="match status" value="1"/>
</dbReference>
<evidence type="ECO:0008006" key="3">
    <source>
        <dbReference type="Google" id="ProtNLM"/>
    </source>
</evidence>
<gene>
    <name evidence="1" type="ORF">HMPREF7215_1752</name>
</gene>
<dbReference type="RefSeq" id="WP_009163705.1">
    <property type="nucleotide sequence ID" value="NZ_ADFP01000014.1"/>
</dbReference>
<dbReference type="SUPFAM" id="SSF56784">
    <property type="entry name" value="HAD-like"/>
    <property type="match status" value="1"/>
</dbReference>
<dbReference type="EMBL" id="ADFP01000014">
    <property type="protein sequence ID" value="EFB91850.1"/>
    <property type="molecule type" value="Genomic_DNA"/>
</dbReference>
<organism evidence="1 2">
    <name type="scientific">Pyramidobacter piscolens W5455</name>
    <dbReference type="NCBI Taxonomy" id="352165"/>
    <lineage>
        <taxon>Bacteria</taxon>
        <taxon>Thermotogati</taxon>
        <taxon>Synergistota</taxon>
        <taxon>Synergistia</taxon>
        <taxon>Synergistales</taxon>
        <taxon>Dethiosulfovibrionaceae</taxon>
        <taxon>Pyramidobacter</taxon>
    </lineage>
</organism>
<evidence type="ECO:0000313" key="1">
    <source>
        <dbReference type="EMBL" id="EFB91850.1"/>
    </source>
</evidence>
<accession>A0ABM9ZY76</accession>
<keyword evidence="2" id="KW-1185">Reference proteome</keyword>
<name>A0ABM9ZY76_9BACT</name>
<protein>
    <recommendedName>
        <fullName evidence="3">ATPase P</fullName>
    </recommendedName>
</protein>